<comment type="similarity">
    <text evidence="1">Belongs to the ABC transporter superfamily.</text>
</comment>
<sequence>MASPIVDIKDLSLRFDNGFHALSNVSLTLRQGEFVSIVGPSGCGKTTLLNMMAGLVRAPHTGHISVHGQAPALGTAKTAYMLARDCLLPWRTTLDNACYSMELRRVPKEAAHAKARKLLNAVGLTDFEKLYPKSLSHGMRQRVALVRTFALDSELLLMDEPFGALDAQTKVTLADILLRLWEMEKRTVVFVTHDLAEAIALSDRVIVMNSGPGRIVREMVIDLPRPRSVRKMQGNPHFHELYTSLWNSIDQSAHAHA</sequence>
<dbReference type="SUPFAM" id="SSF52540">
    <property type="entry name" value="P-loop containing nucleoside triphosphate hydrolases"/>
    <property type="match status" value="1"/>
</dbReference>
<dbReference type="GO" id="GO:0005524">
    <property type="term" value="F:ATP binding"/>
    <property type="evidence" value="ECO:0007669"/>
    <property type="project" value="UniProtKB-KW"/>
</dbReference>
<dbReference type="Pfam" id="PF00005">
    <property type="entry name" value="ABC_tran"/>
    <property type="match status" value="1"/>
</dbReference>
<feature type="domain" description="ABC transporter" evidence="6">
    <location>
        <begin position="6"/>
        <end position="235"/>
    </location>
</feature>
<protein>
    <submittedName>
        <fullName evidence="7">ABC transporter ATP-binding protein</fullName>
    </submittedName>
</protein>
<accession>A0ABT7N7I5</accession>
<dbReference type="InterPro" id="IPR017871">
    <property type="entry name" value="ABC_transporter-like_CS"/>
</dbReference>
<dbReference type="InterPro" id="IPR027417">
    <property type="entry name" value="P-loop_NTPase"/>
</dbReference>
<keyword evidence="3" id="KW-0472">Membrane</keyword>
<evidence type="ECO:0000256" key="3">
    <source>
        <dbReference type="ARBA" id="ARBA00022475"/>
    </source>
</evidence>
<dbReference type="PROSITE" id="PS00211">
    <property type="entry name" value="ABC_TRANSPORTER_1"/>
    <property type="match status" value="1"/>
</dbReference>
<name>A0ABT7N7I5_9BURK</name>
<keyword evidence="8" id="KW-1185">Reference proteome</keyword>
<evidence type="ECO:0000259" key="6">
    <source>
        <dbReference type="PROSITE" id="PS50893"/>
    </source>
</evidence>
<dbReference type="InterPro" id="IPR050166">
    <property type="entry name" value="ABC_transporter_ATP-bind"/>
</dbReference>
<reference evidence="7" key="1">
    <citation type="submission" date="2023-06" db="EMBL/GenBank/DDBJ databases">
        <authorList>
            <person name="Jiang Y."/>
            <person name="Liu Q."/>
        </authorList>
    </citation>
    <scope>NUCLEOTIDE SEQUENCE</scope>
    <source>
        <strain evidence="7">CGMCC 1.12089</strain>
    </source>
</reference>
<dbReference type="EMBL" id="JASZYV010000001">
    <property type="protein sequence ID" value="MDM0043904.1"/>
    <property type="molecule type" value="Genomic_DNA"/>
</dbReference>
<dbReference type="PANTHER" id="PTHR42788">
    <property type="entry name" value="TAURINE IMPORT ATP-BINDING PROTEIN-RELATED"/>
    <property type="match status" value="1"/>
</dbReference>
<evidence type="ECO:0000313" key="8">
    <source>
        <dbReference type="Proteomes" id="UP001174908"/>
    </source>
</evidence>
<dbReference type="CDD" id="cd03293">
    <property type="entry name" value="ABC_NrtD_SsuB_transporters"/>
    <property type="match status" value="1"/>
</dbReference>
<dbReference type="Gene3D" id="3.40.50.300">
    <property type="entry name" value="P-loop containing nucleotide triphosphate hydrolases"/>
    <property type="match status" value="1"/>
</dbReference>
<dbReference type="InterPro" id="IPR003439">
    <property type="entry name" value="ABC_transporter-like_ATP-bd"/>
</dbReference>
<keyword evidence="5 7" id="KW-0067">ATP-binding</keyword>
<dbReference type="Proteomes" id="UP001174908">
    <property type="component" value="Unassembled WGS sequence"/>
</dbReference>
<dbReference type="PANTHER" id="PTHR42788:SF13">
    <property type="entry name" value="ALIPHATIC SULFONATES IMPORT ATP-BINDING PROTEIN SSUB"/>
    <property type="match status" value="1"/>
</dbReference>
<evidence type="ECO:0000256" key="2">
    <source>
        <dbReference type="ARBA" id="ARBA00022448"/>
    </source>
</evidence>
<evidence type="ECO:0000256" key="5">
    <source>
        <dbReference type="ARBA" id="ARBA00022840"/>
    </source>
</evidence>
<dbReference type="RefSeq" id="WP_286658977.1">
    <property type="nucleotide sequence ID" value="NZ_JASZYV010000001.1"/>
</dbReference>
<gene>
    <name evidence="7" type="ORF">QTH91_05380</name>
</gene>
<keyword evidence="3" id="KW-1003">Cell membrane</keyword>
<keyword evidence="4" id="KW-0547">Nucleotide-binding</keyword>
<proteinExistence type="inferred from homology"/>
<keyword evidence="2" id="KW-0813">Transport</keyword>
<dbReference type="SMART" id="SM00382">
    <property type="entry name" value="AAA"/>
    <property type="match status" value="1"/>
</dbReference>
<dbReference type="PROSITE" id="PS50893">
    <property type="entry name" value="ABC_TRANSPORTER_2"/>
    <property type="match status" value="1"/>
</dbReference>
<evidence type="ECO:0000313" key="7">
    <source>
        <dbReference type="EMBL" id="MDM0043904.1"/>
    </source>
</evidence>
<organism evidence="7 8">
    <name type="scientific">Variovorax dokdonensis</name>
    <dbReference type="NCBI Taxonomy" id="344883"/>
    <lineage>
        <taxon>Bacteria</taxon>
        <taxon>Pseudomonadati</taxon>
        <taxon>Pseudomonadota</taxon>
        <taxon>Betaproteobacteria</taxon>
        <taxon>Burkholderiales</taxon>
        <taxon>Comamonadaceae</taxon>
        <taxon>Variovorax</taxon>
    </lineage>
</organism>
<dbReference type="InterPro" id="IPR003593">
    <property type="entry name" value="AAA+_ATPase"/>
</dbReference>
<evidence type="ECO:0000256" key="1">
    <source>
        <dbReference type="ARBA" id="ARBA00005417"/>
    </source>
</evidence>
<evidence type="ECO:0000256" key="4">
    <source>
        <dbReference type="ARBA" id="ARBA00022741"/>
    </source>
</evidence>
<comment type="caution">
    <text evidence="7">The sequence shown here is derived from an EMBL/GenBank/DDBJ whole genome shotgun (WGS) entry which is preliminary data.</text>
</comment>